<dbReference type="PANTHER" id="PTHR45138:SF9">
    <property type="entry name" value="DIGUANYLATE CYCLASE DGCM-RELATED"/>
    <property type="match status" value="1"/>
</dbReference>
<dbReference type="InterPro" id="IPR050469">
    <property type="entry name" value="Diguanylate_Cyclase"/>
</dbReference>
<dbReference type="InterPro" id="IPR014710">
    <property type="entry name" value="RmlC-like_jellyroll"/>
</dbReference>
<evidence type="ECO:0000256" key="2">
    <source>
        <dbReference type="ARBA" id="ARBA00034247"/>
    </source>
</evidence>
<dbReference type="SMART" id="SM00267">
    <property type="entry name" value="GGDEF"/>
    <property type="match status" value="1"/>
</dbReference>
<dbReference type="Pfam" id="PF00027">
    <property type="entry name" value="cNMP_binding"/>
    <property type="match status" value="1"/>
</dbReference>
<feature type="domain" description="GGDEF" evidence="4">
    <location>
        <begin position="205"/>
        <end position="340"/>
    </location>
</feature>
<dbReference type="PANTHER" id="PTHR45138">
    <property type="entry name" value="REGULATORY COMPONENTS OF SENSORY TRANSDUCTION SYSTEM"/>
    <property type="match status" value="1"/>
</dbReference>
<dbReference type="Gene3D" id="2.60.120.10">
    <property type="entry name" value="Jelly Rolls"/>
    <property type="match status" value="1"/>
</dbReference>
<dbReference type="Proteomes" id="UP000536534">
    <property type="component" value="Unassembled WGS sequence"/>
</dbReference>
<dbReference type="GO" id="GO:0052621">
    <property type="term" value="F:diguanylate cyclase activity"/>
    <property type="evidence" value="ECO:0007669"/>
    <property type="project" value="UniProtKB-EC"/>
</dbReference>
<reference evidence="5 6" key="1">
    <citation type="journal article" date="2020" name="Biotechnol. Biofuels">
        <title>New insights from the biogas microbiome by comprehensive genome-resolved metagenomics of nearly 1600 species originating from multiple anaerobic digesters.</title>
        <authorList>
            <person name="Campanaro S."/>
            <person name="Treu L."/>
            <person name="Rodriguez-R L.M."/>
            <person name="Kovalovszki A."/>
            <person name="Ziels R.M."/>
            <person name="Maus I."/>
            <person name="Zhu X."/>
            <person name="Kougias P.G."/>
            <person name="Basile A."/>
            <person name="Luo G."/>
            <person name="Schluter A."/>
            <person name="Konstantinidis K.T."/>
            <person name="Angelidaki I."/>
        </authorList>
    </citation>
    <scope>NUCLEOTIDE SEQUENCE [LARGE SCALE GENOMIC DNA]</scope>
    <source>
        <strain evidence="5">AS06rmzACSIP_256</strain>
    </source>
</reference>
<dbReference type="SUPFAM" id="SSF55073">
    <property type="entry name" value="Nucleotide cyclase"/>
    <property type="match status" value="1"/>
</dbReference>
<protein>
    <recommendedName>
        <fullName evidence="1">diguanylate cyclase</fullName>
        <ecNumber evidence="1">2.7.7.65</ecNumber>
    </recommendedName>
</protein>
<dbReference type="AlphaFoldDB" id="A0A7X7LVU3"/>
<feature type="domain" description="Cyclic nucleotide-binding" evidence="3">
    <location>
        <begin position="31"/>
        <end position="127"/>
    </location>
</feature>
<dbReference type="NCBIfam" id="TIGR00254">
    <property type="entry name" value="GGDEF"/>
    <property type="match status" value="1"/>
</dbReference>
<dbReference type="EC" id="2.7.7.65" evidence="1"/>
<dbReference type="CDD" id="cd01949">
    <property type="entry name" value="GGDEF"/>
    <property type="match status" value="1"/>
</dbReference>
<evidence type="ECO:0000256" key="1">
    <source>
        <dbReference type="ARBA" id="ARBA00012528"/>
    </source>
</evidence>
<dbReference type="FunFam" id="3.30.70.270:FF:000001">
    <property type="entry name" value="Diguanylate cyclase domain protein"/>
    <property type="match status" value="1"/>
</dbReference>
<dbReference type="GO" id="GO:0005886">
    <property type="term" value="C:plasma membrane"/>
    <property type="evidence" value="ECO:0007669"/>
    <property type="project" value="TreeGrafter"/>
</dbReference>
<accession>A0A7X7LVU3</accession>
<dbReference type="CDD" id="cd00038">
    <property type="entry name" value="CAP_ED"/>
    <property type="match status" value="1"/>
</dbReference>
<evidence type="ECO:0000313" key="6">
    <source>
        <dbReference type="Proteomes" id="UP000536534"/>
    </source>
</evidence>
<comment type="caution">
    <text evidence="5">The sequence shown here is derived from an EMBL/GenBank/DDBJ whole genome shotgun (WGS) entry which is preliminary data.</text>
</comment>
<dbReference type="SMART" id="SM00100">
    <property type="entry name" value="cNMP"/>
    <property type="match status" value="1"/>
</dbReference>
<evidence type="ECO:0000259" key="4">
    <source>
        <dbReference type="PROSITE" id="PS50887"/>
    </source>
</evidence>
<evidence type="ECO:0000259" key="3">
    <source>
        <dbReference type="PROSITE" id="PS50042"/>
    </source>
</evidence>
<dbReference type="GO" id="GO:1902201">
    <property type="term" value="P:negative regulation of bacterial-type flagellum-dependent cell motility"/>
    <property type="evidence" value="ECO:0007669"/>
    <property type="project" value="TreeGrafter"/>
</dbReference>
<dbReference type="SUPFAM" id="SSF51206">
    <property type="entry name" value="cAMP-binding domain-like"/>
    <property type="match status" value="1"/>
</dbReference>
<dbReference type="InterPro" id="IPR043128">
    <property type="entry name" value="Rev_trsase/Diguanyl_cyclase"/>
</dbReference>
<evidence type="ECO:0000313" key="5">
    <source>
        <dbReference type="EMBL" id="NLF54270.1"/>
    </source>
</evidence>
<dbReference type="EMBL" id="JAAYYV010000204">
    <property type="protein sequence ID" value="NLF54270.1"/>
    <property type="molecule type" value="Genomic_DNA"/>
</dbReference>
<dbReference type="InterPro" id="IPR000595">
    <property type="entry name" value="cNMP-bd_dom"/>
</dbReference>
<dbReference type="GO" id="GO:0043709">
    <property type="term" value="P:cell adhesion involved in single-species biofilm formation"/>
    <property type="evidence" value="ECO:0007669"/>
    <property type="project" value="TreeGrafter"/>
</dbReference>
<name>A0A7X7LVU3_9RHOO</name>
<dbReference type="InterPro" id="IPR029787">
    <property type="entry name" value="Nucleotide_cyclase"/>
</dbReference>
<comment type="catalytic activity">
    <reaction evidence="2">
        <text>2 GTP = 3',3'-c-di-GMP + 2 diphosphate</text>
        <dbReference type="Rhea" id="RHEA:24898"/>
        <dbReference type="ChEBI" id="CHEBI:33019"/>
        <dbReference type="ChEBI" id="CHEBI:37565"/>
        <dbReference type="ChEBI" id="CHEBI:58805"/>
        <dbReference type="EC" id="2.7.7.65"/>
    </reaction>
</comment>
<dbReference type="InterPro" id="IPR000160">
    <property type="entry name" value="GGDEF_dom"/>
</dbReference>
<dbReference type="PROSITE" id="PS50887">
    <property type="entry name" value="GGDEF"/>
    <property type="match status" value="1"/>
</dbReference>
<organism evidence="5 6">
    <name type="scientific">Thauera phenolivorans</name>
    <dbReference type="NCBI Taxonomy" id="1792543"/>
    <lineage>
        <taxon>Bacteria</taxon>
        <taxon>Pseudomonadati</taxon>
        <taxon>Pseudomonadota</taxon>
        <taxon>Betaproteobacteria</taxon>
        <taxon>Rhodocyclales</taxon>
        <taxon>Zoogloeaceae</taxon>
        <taxon>Thauera</taxon>
    </lineage>
</organism>
<dbReference type="Pfam" id="PF00990">
    <property type="entry name" value="GGDEF"/>
    <property type="match status" value="1"/>
</dbReference>
<dbReference type="InterPro" id="IPR018490">
    <property type="entry name" value="cNMP-bd_dom_sf"/>
</dbReference>
<sequence length="349" mass="37562">MSVAIQADPPAGRSMQALRESDIALLAGAELFRGIPPLEMEQIVYGFLSGAVIQAHPAGSVLLAPGCANDRLFVVLEGALTVQLEDELLGHLLALGPGQCFGEMSLIDRTGSSATVIAVADCRLLSIASRDLWPMMLVEPLLAFNLMQVLSGRLRSVNSALIRSHHICRDLEHEIRRDALTGVFNRRWIDEQFARQLERCQREARPVTLLMCDIDHFKQLNDTHGHALGDQALRKFAEALAGATRPGDLLGRYGGEEFALLMPDAGGDTAFGIAERLRQAVAAVAIPSAPGPVQLSASFGAASWQPGEAAISVADLFLRADEALYAAKRAGRNCTVLATRRDGLAQPDR</sequence>
<gene>
    <name evidence="5" type="ORF">GX576_07720</name>
</gene>
<proteinExistence type="predicted"/>
<dbReference type="Gene3D" id="3.30.70.270">
    <property type="match status" value="1"/>
</dbReference>
<dbReference type="PROSITE" id="PS50042">
    <property type="entry name" value="CNMP_BINDING_3"/>
    <property type="match status" value="1"/>
</dbReference>